<dbReference type="NCBIfam" id="NF038402">
    <property type="entry name" value="TroA_like"/>
    <property type="match status" value="1"/>
</dbReference>
<comment type="caution">
    <text evidence="3">The sequence shown here is derived from an EMBL/GenBank/DDBJ whole genome shotgun (WGS) entry which is preliminary data.</text>
</comment>
<dbReference type="InterPro" id="IPR002491">
    <property type="entry name" value="ABC_transptr_periplasmic_BD"/>
</dbReference>
<feature type="domain" description="Fe/B12 periplasmic-binding" evidence="2">
    <location>
        <begin position="8"/>
        <end position="255"/>
    </location>
</feature>
<organism evidence="3">
    <name type="scientific">candidate division WOR-3 bacterium</name>
    <dbReference type="NCBI Taxonomy" id="2052148"/>
    <lineage>
        <taxon>Bacteria</taxon>
        <taxon>Bacteria division WOR-3</taxon>
    </lineage>
</organism>
<keyword evidence="1" id="KW-0732">Signal</keyword>
<dbReference type="Gene3D" id="3.40.50.1980">
    <property type="entry name" value="Nitrogenase molybdenum iron protein domain"/>
    <property type="match status" value="2"/>
</dbReference>
<dbReference type="EMBL" id="DRTV01000248">
    <property type="protein sequence ID" value="HHF58479.1"/>
    <property type="molecule type" value="Genomic_DNA"/>
</dbReference>
<dbReference type="SUPFAM" id="SSF53807">
    <property type="entry name" value="Helical backbone' metal receptor"/>
    <property type="match status" value="1"/>
</dbReference>
<dbReference type="Pfam" id="PF01497">
    <property type="entry name" value="Peripla_BP_2"/>
    <property type="match status" value="1"/>
</dbReference>
<evidence type="ECO:0000256" key="1">
    <source>
        <dbReference type="ARBA" id="ARBA00022729"/>
    </source>
</evidence>
<dbReference type="InterPro" id="IPR050902">
    <property type="entry name" value="ABC_Transporter_SBP"/>
</dbReference>
<gene>
    <name evidence="3" type="ORF">ENL41_03540</name>
</gene>
<dbReference type="InterPro" id="IPR054828">
    <property type="entry name" value="Vit_B12_bind_prot"/>
</dbReference>
<evidence type="ECO:0000259" key="2">
    <source>
        <dbReference type="PROSITE" id="PS50983"/>
    </source>
</evidence>
<name>A0A7C5MC75_UNCW3</name>
<dbReference type="PANTHER" id="PTHR30535">
    <property type="entry name" value="VITAMIN B12-BINDING PROTEIN"/>
    <property type="match status" value="1"/>
</dbReference>
<sequence length="257" mass="29380">LHFLIAFKFISLVPSITEIFYLLDADDSLLATTIYCDYPKEALEKPKVGDLIHPDYEKILRLSPDYILITLPMQEMVRRNLDKLGLKWLAFSPESIEGVLKTIDSLGKITGKITRSAFVIDSLRKILKTLESPLRSPGVYIELSYKPLYTCGRKSFINEVIEAAGGRNIFADQNTAYFSPPQEDIIKKSPDIIILAYPGAQKEKIYKRLGWENVRAVKKHHIYILDQDIISRPGPRIFSAIKILNKMFIEWSKAHNP</sequence>
<dbReference type="PROSITE" id="PS50983">
    <property type="entry name" value="FE_B12_PBP"/>
    <property type="match status" value="1"/>
</dbReference>
<feature type="non-terminal residue" evidence="3">
    <location>
        <position position="1"/>
    </location>
</feature>
<dbReference type="PANTHER" id="PTHR30535:SF34">
    <property type="entry name" value="MOLYBDATE-BINDING PROTEIN MOLA"/>
    <property type="match status" value="1"/>
</dbReference>
<protein>
    <recommendedName>
        <fullName evidence="2">Fe/B12 periplasmic-binding domain-containing protein</fullName>
    </recommendedName>
</protein>
<reference evidence="3" key="1">
    <citation type="journal article" date="2020" name="mSystems">
        <title>Genome- and Community-Level Interaction Insights into Carbon Utilization and Element Cycling Functions of Hydrothermarchaeota in Hydrothermal Sediment.</title>
        <authorList>
            <person name="Zhou Z."/>
            <person name="Liu Y."/>
            <person name="Xu W."/>
            <person name="Pan J."/>
            <person name="Luo Z.H."/>
            <person name="Li M."/>
        </authorList>
    </citation>
    <scope>NUCLEOTIDE SEQUENCE [LARGE SCALE GENOMIC DNA]</scope>
    <source>
        <strain evidence="3">HyVt-94</strain>
    </source>
</reference>
<dbReference type="Proteomes" id="UP000886014">
    <property type="component" value="Unassembled WGS sequence"/>
</dbReference>
<proteinExistence type="predicted"/>
<evidence type="ECO:0000313" key="3">
    <source>
        <dbReference type="EMBL" id="HHF58479.1"/>
    </source>
</evidence>
<dbReference type="AlphaFoldDB" id="A0A7C5MC75"/>
<dbReference type="GO" id="GO:0071281">
    <property type="term" value="P:cellular response to iron ion"/>
    <property type="evidence" value="ECO:0007669"/>
    <property type="project" value="TreeGrafter"/>
</dbReference>
<accession>A0A7C5MC75</accession>